<dbReference type="Proteomes" id="UP000184192">
    <property type="component" value="Unassembled WGS sequence"/>
</dbReference>
<keyword evidence="1" id="KW-0472">Membrane</keyword>
<dbReference type="AlphaFoldDB" id="A0A1M6BLZ7"/>
<feature type="transmembrane region" description="Helical" evidence="1">
    <location>
        <begin position="284"/>
        <end position="309"/>
    </location>
</feature>
<dbReference type="RefSeq" id="WP_139261791.1">
    <property type="nucleotide sequence ID" value="NZ_FQZN01000003.1"/>
</dbReference>
<sequence length="572" mass="64565">MKGHIETACFHCSGGRQMIYASNREAEWLNHVMDVRTCYDKLFGKTSGTSILLLSPVKTGIMLIVSKIIPNRLGDNLTAYLNIPYGMDISGDSLQGIVFDVISALAQNRKDAVSSCLSSVSKTEYEILIDEKPSQSIINNYAYRIVNSGTGNGSLVNVLNNLFQDYYFQYQYTFLAIDDQSVANKDLHTDLTNYPINNWRPIKEQFTEKINKVEDYTTLTKEPSGETPLSNDSQPVEITSEWLKSNTEIHGWLSFFFFAIIVGGLISAIYPIATFNAADYAGNFCLGAVDIVTGLLILAVAGFTVYSFVNRKPNAVFWGKTYVALVFLTNLFVLISGSTEENGLQSVTQVVRSFIWGIIWFLYLTFSNQVQDVLPKSFRKVSSTDWALVAASVLLPVFLFIVGYSQINSLVDSRTNQETELRKTELSYNQRTDGRVIFTIPDSFECESQVVDIEGTSATVFSINNDEIGSCTMCSDYDSDKSIENFDSYWNSWKDEDIRNYSTDNVNRGAINVNGNDCLYRVTKHYVNGIYVYWRYYLLFDDETGKVFVASFYDLDNSTDYVDELLESVKFK</sequence>
<keyword evidence="3" id="KW-1185">Reference proteome</keyword>
<feature type="transmembrane region" description="Helical" evidence="1">
    <location>
        <begin position="252"/>
        <end position="272"/>
    </location>
</feature>
<reference evidence="3" key="1">
    <citation type="submission" date="2016-11" db="EMBL/GenBank/DDBJ databases">
        <authorList>
            <person name="Varghese N."/>
            <person name="Submissions S."/>
        </authorList>
    </citation>
    <scope>NUCLEOTIDE SEQUENCE [LARGE SCALE GENOMIC DNA]</scope>
    <source>
        <strain evidence="3">DSM 26884</strain>
    </source>
</reference>
<keyword evidence="1" id="KW-1133">Transmembrane helix</keyword>
<dbReference type="EMBL" id="FQZN01000003">
    <property type="protein sequence ID" value="SHI49759.1"/>
    <property type="molecule type" value="Genomic_DNA"/>
</dbReference>
<accession>A0A1M6BLZ7</accession>
<protein>
    <submittedName>
        <fullName evidence="2">Uncharacterized protein</fullName>
    </submittedName>
</protein>
<feature type="transmembrane region" description="Helical" evidence="1">
    <location>
        <begin position="386"/>
        <end position="404"/>
    </location>
</feature>
<feature type="transmembrane region" description="Helical" evidence="1">
    <location>
        <begin position="347"/>
        <end position="366"/>
    </location>
</feature>
<proteinExistence type="predicted"/>
<feature type="transmembrane region" description="Helical" evidence="1">
    <location>
        <begin position="315"/>
        <end position="335"/>
    </location>
</feature>
<gene>
    <name evidence="2" type="ORF">SAMN05444350_10357</name>
</gene>
<name>A0A1M6BLZ7_9BACE</name>
<evidence type="ECO:0000313" key="3">
    <source>
        <dbReference type="Proteomes" id="UP000184192"/>
    </source>
</evidence>
<dbReference type="GeneID" id="92710876"/>
<keyword evidence="1" id="KW-0812">Transmembrane</keyword>
<evidence type="ECO:0000256" key="1">
    <source>
        <dbReference type="SAM" id="Phobius"/>
    </source>
</evidence>
<evidence type="ECO:0000313" key="2">
    <source>
        <dbReference type="EMBL" id="SHI49759.1"/>
    </source>
</evidence>
<organism evidence="2 3">
    <name type="scientific">Bacteroides stercorirosoris</name>
    <dbReference type="NCBI Taxonomy" id="871324"/>
    <lineage>
        <taxon>Bacteria</taxon>
        <taxon>Pseudomonadati</taxon>
        <taxon>Bacteroidota</taxon>
        <taxon>Bacteroidia</taxon>
        <taxon>Bacteroidales</taxon>
        <taxon>Bacteroidaceae</taxon>
        <taxon>Bacteroides</taxon>
    </lineage>
</organism>
<dbReference type="eggNOG" id="ENOG5033XXQ">
    <property type="taxonomic scope" value="Bacteria"/>
</dbReference>